<organism evidence="1 2">
    <name type="scientific">Dactylosporangium maewongense</name>
    <dbReference type="NCBI Taxonomy" id="634393"/>
    <lineage>
        <taxon>Bacteria</taxon>
        <taxon>Bacillati</taxon>
        <taxon>Actinomycetota</taxon>
        <taxon>Actinomycetes</taxon>
        <taxon>Micromonosporales</taxon>
        <taxon>Micromonosporaceae</taxon>
        <taxon>Dactylosporangium</taxon>
    </lineage>
</organism>
<dbReference type="RefSeq" id="WP_344505674.1">
    <property type="nucleotide sequence ID" value="NZ_BAAAQD010000012.1"/>
</dbReference>
<dbReference type="EMBL" id="BAAAQD010000012">
    <property type="protein sequence ID" value="GAA1534127.1"/>
    <property type="molecule type" value="Genomic_DNA"/>
</dbReference>
<keyword evidence="2" id="KW-1185">Reference proteome</keyword>
<proteinExistence type="predicted"/>
<dbReference type="Proteomes" id="UP001501470">
    <property type="component" value="Unassembled WGS sequence"/>
</dbReference>
<name>A0ABN2B6W4_9ACTN</name>
<protein>
    <submittedName>
        <fullName evidence="1">Uncharacterized protein</fullName>
    </submittedName>
</protein>
<evidence type="ECO:0000313" key="1">
    <source>
        <dbReference type="EMBL" id="GAA1534127.1"/>
    </source>
</evidence>
<reference evidence="1 2" key="1">
    <citation type="journal article" date="2019" name="Int. J. Syst. Evol. Microbiol.">
        <title>The Global Catalogue of Microorganisms (GCM) 10K type strain sequencing project: providing services to taxonomists for standard genome sequencing and annotation.</title>
        <authorList>
            <consortium name="The Broad Institute Genomics Platform"/>
            <consortium name="The Broad Institute Genome Sequencing Center for Infectious Disease"/>
            <person name="Wu L."/>
            <person name="Ma J."/>
        </authorList>
    </citation>
    <scope>NUCLEOTIDE SEQUENCE [LARGE SCALE GENOMIC DNA]</scope>
    <source>
        <strain evidence="1 2">JCM 15933</strain>
    </source>
</reference>
<accession>A0ABN2B6W4</accession>
<gene>
    <name evidence="1" type="ORF">GCM10009827_060290</name>
</gene>
<comment type="caution">
    <text evidence="1">The sequence shown here is derived from an EMBL/GenBank/DDBJ whole genome shotgun (WGS) entry which is preliminary data.</text>
</comment>
<sequence>MSEREVRGFAVAMDRLAAEGGTGASLAEVVVSIGVPVYEQRTIWLQETMFLDWRPVLDALSLPTLAQLWGTSNVGGPTWPVVTELPPAALTTELEASGWRERLEELPDDAFTDPDGDPLEDAYDVREELADSLELLAAWCLRTTETAPTASLVLVMHGDQ</sequence>
<evidence type="ECO:0000313" key="2">
    <source>
        <dbReference type="Proteomes" id="UP001501470"/>
    </source>
</evidence>